<dbReference type="KEGG" id="clk:CGC53_06060"/>
<dbReference type="RefSeq" id="WP_009388417.1">
    <property type="nucleotide sequence ID" value="NZ_CAUOTR010000008.1"/>
</dbReference>
<keyword evidence="3" id="KW-1185">Reference proteome</keyword>
<proteinExistence type="predicted"/>
<sequence>MQATATNTNTPTTVQKEKPKKKLSYYQKKKAIDEIAKSMNAGMTRRYLFDMLFREKNDTHN</sequence>
<feature type="region of interest" description="Disordered" evidence="1">
    <location>
        <begin position="1"/>
        <end position="21"/>
    </location>
</feature>
<evidence type="ECO:0000313" key="3">
    <source>
        <dbReference type="Proteomes" id="UP000217276"/>
    </source>
</evidence>
<protein>
    <submittedName>
        <fullName evidence="2">Uncharacterized protein</fullName>
    </submittedName>
</protein>
<dbReference type="EMBL" id="CP022384">
    <property type="protein sequence ID" value="ATA81941.1"/>
    <property type="molecule type" value="Genomic_DNA"/>
</dbReference>
<dbReference type="Proteomes" id="UP000217276">
    <property type="component" value="Chromosome"/>
</dbReference>
<reference evidence="3" key="1">
    <citation type="submission" date="2017-06" db="EMBL/GenBank/DDBJ databases">
        <title>Capnocytophaga spp. assemblies.</title>
        <authorList>
            <person name="Gulvik C.A."/>
        </authorList>
    </citation>
    <scope>NUCLEOTIDE SEQUENCE [LARGE SCALE GENOMIC DNA]</scope>
    <source>
        <strain evidence="3">H6253</strain>
    </source>
</reference>
<accession>A0A250F9Z1</accession>
<evidence type="ECO:0000256" key="1">
    <source>
        <dbReference type="SAM" id="MobiDB-lite"/>
    </source>
</evidence>
<gene>
    <name evidence="2" type="ORF">CGC53_06060</name>
</gene>
<name>A0A250F9Z1_9FLAO</name>
<evidence type="ECO:0000313" key="2">
    <source>
        <dbReference type="EMBL" id="ATA81941.1"/>
    </source>
</evidence>
<organism evidence="2 3">
    <name type="scientific">Capnocytophaga leadbetteri</name>
    <dbReference type="NCBI Taxonomy" id="327575"/>
    <lineage>
        <taxon>Bacteria</taxon>
        <taxon>Pseudomonadati</taxon>
        <taxon>Bacteroidota</taxon>
        <taxon>Flavobacteriia</taxon>
        <taxon>Flavobacteriales</taxon>
        <taxon>Flavobacteriaceae</taxon>
        <taxon>Capnocytophaga</taxon>
    </lineage>
</organism>
<dbReference type="AlphaFoldDB" id="A0A250F9Z1"/>
<feature type="compositionally biased region" description="Low complexity" evidence="1">
    <location>
        <begin position="1"/>
        <end position="13"/>
    </location>
</feature>